<dbReference type="GO" id="GO:0006390">
    <property type="term" value="P:mitochondrial transcription"/>
    <property type="evidence" value="ECO:0007669"/>
    <property type="project" value="TreeGrafter"/>
</dbReference>
<comment type="similarity">
    <text evidence="1">Belongs to the mTERF family.</text>
</comment>
<dbReference type="GO" id="GO:0061668">
    <property type="term" value="P:mitochondrial ribosome assembly"/>
    <property type="evidence" value="ECO:0007669"/>
    <property type="project" value="TreeGrafter"/>
</dbReference>
<dbReference type="GO" id="GO:0005739">
    <property type="term" value="C:mitochondrion"/>
    <property type="evidence" value="ECO:0007669"/>
    <property type="project" value="TreeGrafter"/>
</dbReference>
<dbReference type="PANTHER" id="PTHR13068">
    <property type="entry name" value="CGI-12 PROTEIN-RELATED"/>
    <property type="match status" value="1"/>
</dbReference>
<evidence type="ECO:0000256" key="1">
    <source>
        <dbReference type="ARBA" id="ARBA00007692"/>
    </source>
</evidence>
<dbReference type="SMART" id="SM00733">
    <property type="entry name" value="Mterf"/>
    <property type="match status" value="5"/>
</dbReference>
<protein>
    <submittedName>
        <fullName evidence="3">Uncharacterized protein</fullName>
    </submittedName>
</protein>
<dbReference type="InterPro" id="IPR003690">
    <property type="entry name" value="MTERF"/>
</dbReference>
<dbReference type="STRING" id="42156.A0A3P6SX44"/>
<evidence type="ECO:0000313" key="4">
    <source>
        <dbReference type="Proteomes" id="UP000277928"/>
    </source>
</evidence>
<dbReference type="InterPro" id="IPR038538">
    <property type="entry name" value="MTERF_sf"/>
</dbReference>
<dbReference type="OMA" id="NPFWLMF"/>
<dbReference type="Gene3D" id="1.25.70.10">
    <property type="entry name" value="Transcription termination factor 3, mitochondrial"/>
    <property type="match status" value="1"/>
</dbReference>
<dbReference type="PANTHER" id="PTHR13068:SF112">
    <property type="entry name" value="TRANSCRIPTION TERMINATION FACTOR 3, MITOCHONDRIAL"/>
    <property type="match status" value="1"/>
</dbReference>
<organism evidence="3 4">
    <name type="scientific">Litomosoides sigmodontis</name>
    <name type="common">Filarial nematode worm</name>
    <dbReference type="NCBI Taxonomy" id="42156"/>
    <lineage>
        <taxon>Eukaryota</taxon>
        <taxon>Metazoa</taxon>
        <taxon>Ecdysozoa</taxon>
        <taxon>Nematoda</taxon>
        <taxon>Chromadorea</taxon>
        <taxon>Rhabditida</taxon>
        <taxon>Spirurina</taxon>
        <taxon>Spiruromorpha</taxon>
        <taxon>Filarioidea</taxon>
        <taxon>Onchocercidae</taxon>
        <taxon>Litomosoides</taxon>
    </lineage>
</organism>
<dbReference type="AlphaFoldDB" id="A0A3P6SX44"/>
<accession>A0A3P6SX44</accession>
<keyword evidence="4" id="KW-1185">Reference proteome</keyword>
<name>A0A3P6SX44_LITSI</name>
<dbReference type="EMBL" id="UYRX01000310">
    <property type="protein sequence ID" value="VDK79816.1"/>
    <property type="molecule type" value="Genomic_DNA"/>
</dbReference>
<evidence type="ECO:0000313" key="3">
    <source>
        <dbReference type="EMBL" id="VDK79816.1"/>
    </source>
</evidence>
<gene>
    <name evidence="3" type="ORF">NLS_LOCUS4668</name>
</gene>
<reference evidence="3 4" key="1">
    <citation type="submission" date="2018-08" db="EMBL/GenBank/DDBJ databases">
        <authorList>
            <person name="Laetsch R D."/>
            <person name="Stevens L."/>
            <person name="Kumar S."/>
            <person name="Blaxter L. M."/>
        </authorList>
    </citation>
    <scope>NUCLEOTIDE SEQUENCE [LARGE SCALE GENOMIC DNA]</scope>
</reference>
<dbReference type="Pfam" id="PF02536">
    <property type="entry name" value="mTERF"/>
    <property type="match status" value="1"/>
</dbReference>
<sequence length="424" mass="49717">MHESDLFGKKLSWCMIFTRSCQGLQRNAVGAFCFRKFANSDTQQAVEVNDKWSEIEKRNASARDFALETFDEKFDLASKQRNVVDKYLAMQNSSPARRKKQKVEVNRFRPIVYSEGELDKSNFMQPPSRNNPFPFDPTTNPSLLPPTHSWSIAHYVNHLPVLQILVELGMNLFEVDSMEHIGRKLIKLDWENDVRPKLVWLLHQVGMPITDVGSYLTRNPYFLLQDLESMQVRLNYLYTKRLTKAKILKIVKNNRFWLNTDVKTTDARLGWIQKTFELTGDEMRQLIVTEPRVIMYGIGSLERLVTMLNEELEFTKEQVKAILLKDPRVFMMEPNAVRATYNYLRYTVHLSNEQMSEWPLCLRFSIAAIRRRHEFLVRLNKADYDEGSPNYVHPSSLLQPSDQKFALNVAHTYLNVYNIFLKNY</sequence>
<keyword evidence="2" id="KW-0809">Transit peptide</keyword>
<dbReference type="OrthoDB" id="637682at2759"/>
<dbReference type="GO" id="GO:0003676">
    <property type="term" value="F:nucleic acid binding"/>
    <property type="evidence" value="ECO:0007669"/>
    <property type="project" value="InterPro"/>
</dbReference>
<proteinExistence type="inferred from homology"/>
<dbReference type="Proteomes" id="UP000277928">
    <property type="component" value="Unassembled WGS sequence"/>
</dbReference>
<evidence type="ECO:0000256" key="2">
    <source>
        <dbReference type="ARBA" id="ARBA00022946"/>
    </source>
</evidence>